<sequence length="47" mass="5226">MIPNIENLLALQEVTEFTYNAQRDGDADKAERAPAAAHQPEHHQGIN</sequence>
<dbReference type="AlphaFoldDB" id="A0A0H3FMT3"/>
<dbReference type="HOGENOM" id="CLU_3167561_0_0_6"/>
<organism evidence="2 3">
    <name type="scientific">Klebsiella aerogenes (strain ATCC 13048 / DSM 30053 / CCUG 1429 / JCM 1235 / KCTC 2190 / NBRC 13534 / NCIMB 10102 / NCTC 10006 / CDC 819-56)</name>
    <name type="common">Enterobacter aerogenes</name>
    <dbReference type="NCBI Taxonomy" id="1028307"/>
    <lineage>
        <taxon>Bacteria</taxon>
        <taxon>Pseudomonadati</taxon>
        <taxon>Pseudomonadota</taxon>
        <taxon>Gammaproteobacteria</taxon>
        <taxon>Enterobacterales</taxon>
        <taxon>Enterobacteriaceae</taxon>
        <taxon>Klebsiella/Raoultella group</taxon>
        <taxon>Klebsiella</taxon>
    </lineage>
</organism>
<dbReference type="KEGG" id="eae:EAE_04135"/>
<evidence type="ECO:0000256" key="1">
    <source>
        <dbReference type="SAM" id="MobiDB-lite"/>
    </source>
</evidence>
<feature type="region of interest" description="Disordered" evidence="1">
    <location>
        <begin position="20"/>
        <end position="47"/>
    </location>
</feature>
<evidence type="ECO:0000313" key="3">
    <source>
        <dbReference type="Proteomes" id="UP000008881"/>
    </source>
</evidence>
<feature type="compositionally biased region" description="Basic and acidic residues" evidence="1">
    <location>
        <begin position="23"/>
        <end position="32"/>
    </location>
</feature>
<dbReference type="Proteomes" id="UP000008881">
    <property type="component" value="Chromosome"/>
</dbReference>
<dbReference type="EMBL" id="CP002824">
    <property type="protein sequence ID" value="AEG95756.1"/>
    <property type="molecule type" value="Genomic_DNA"/>
</dbReference>
<proteinExistence type="predicted"/>
<accession>A0A0H3FMT3</accession>
<keyword evidence="3" id="KW-1185">Reference proteome</keyword>
<protein>
    <submittedName>
        <fullName evidence="2">Uncharacterized protein</fullName>
    </submittedName>
</protein>
<evidence type="ECO:0000313" key="2">
    <source>
        <dbReference type="EMBL" id="AEG95756.1"/>
    </source>
</evidence>
<gene>
    <name evidence="2" type="ordered locus">EAE_04135</name>
</gene>
<reference evidence="2 3" key="1">
    <citation type="journal article" date="2012" name="J. Bacteriol.">
        <title>Complete genome sequence of Enterobacter aerogenes KCTC 2190.</title>
        <authorList>
            <person name="Shin S.H."/>
            <person name="Kim S."/>
            <person name="Kim J.Y."/>
            <person name="Lee S."/>
            <person name="Um Y."/>
            <person name="Oh M.K."/>
            <person name="Kim Y.R."/>
            <person name="Lee J."/>
            <person name="Yang K.S."/>
        </authorList>
    </citation>
    <scope>NUCLEOTIDE SEQUENCE [LARGE SCALE GENOMIC DNA]</scope>
    <source>
        <strain evidence="2 3">KCTC 2190</strain>
    </source>
</reference>
<name>A0A0H3FMT3_KLEAK</name>